<protein>
    <submittedName>
        <fullName evidence="2">Uncharacterized protein</fullName>
    </submittedName>
</protein>
<reference evidence="2" key="2">
    <citation type="journal article" date="2023" name="IMA Fungus">
        <title>Comparative genomic study of the Penicillium genus elucidates a diverse pangenome and 15 lateral gene transfer events.</title>
        <authorList>
            <person name="Petersen C."/>
            <person name="Sorensen T."/>
            <person name="Nielsen M.R."/>
            <person name="Sondergaard T.E."/>
            <person name="Sorensen J.L."/>
            <person name="Fitzpatrick D.A."/>
            <person name="Frisvad J.C."/>
            <person name="Nielsen K.L."/>
        </authorList>
    </citation>
    <scope>NUCLEOTIDE SEQUENCE</scope>
    <source>
        <strain evidence="2">IBT 30761</strain>
    </source>
</reference>
<keyword evidence="3" id="KW-1185">Reference proteome</keyword>
<gene>
    <name evidence="2" type="ORF">N7532_003723</name>
</gene>
<comment type="caution">
    <text evidence="2">The sequence shown here is derived from an EMBL/GenBank/DDBJ whole genome shotgun (WGS) entry which is preliminary data.</text>
</comment>
<feature type="transmembrane region" description="Helical" evidence="1">
    <location>
        <begin position="116"/>
        <end position="139"/>
    </location>
</feature>
<feature type="non-terminal residue" evidence="2">
    <location>
        <position position="1"/>
    </location>
</feature>
<dbReference type="AlphaFoldDB" id="A0A9W9FMY2"/>
<sequence>MVLTSSMACIEHRSYRRRTPATGIAATARVIRGIIFPVLISNLAGLVGFPWVPLGDPDNWTDQRSVLTQRNDRHPSAERSPLLIIDNSYSLDRLCPPNPTGISPSYAQLHGLDDSLAYNLSSILIAASIIGRIVPGYFADRDRHH</sequence>
<evidence type="ECO:0000256" key="1">
    <source>
        <dbReference type="SAM" id="Phobius"/>
    </source>
</evidence>
<accession>A0A9W9FMY2</accession>
<keyword evidence="1" id="KW-0472">Membrane</keyword>
<feature type="transmembrane region" description="Helical" evidence="1">
    <location>
        <begin position="34"/>
        <end position="52"/>
    </location>
</feature>
<organism evidence="2 3">
    <name type="scientific">Penicillium argentinense</name>
    <dbReference type="NCBI Taxonomy" id="1131581"/>
    <lineage>
        <taxon>Eukaryota</taxon>
        <taxon>Fungi</taxon>
        <taxon>Dikarya</taxon>
        <taxon>Ascomycota</taxon>
        <taxon>Pezizomycotina</taxon>
        <taxon>Eurotiomycetes</taxon>
        <taxon>Eurotiomycetidae</taxon>
        <taxon>Eurotiales</taxon>
        <taxon>Aspergillaceae</taxon>
        <taxon>Penicillium</taxon>
    </lineage>
</organism>
<evidence type="ECO:0000313" key="3">
    <source>
        <dbReference type="Proteomes" id="UP001149074"/>
    </source>
</evidence>
<keyword evidence="1" id="KW-0812">Transmembrane</keyword>
<evidence type="ECO:0000313" key="2">
    <source>
        <dbReference type="EMBL" id="KAJ5103194.1"/>
    </source>
</evidence>
<dbReference type="GeneID" id="81355196"/>
<dbReference type="EMBL" id="JAPQKI010000004">
    <property type="protein sequence ID" value="KAJ5103194.1"/>
    <property type="molecule type" value="Genomic_DNA"/>
</dbReference>
<keyword evidence="1" id="KW-1133">Transmembrane helix</keyword>
<dbReference type="RefSeq" id="XP_056476574.1">
    <property type="nucleotide sequence ID" value="XM_056616217.1"/>
</dbReference>
<proteinExistence type="predicted"/>
<name>A0A9W9FMY2_9EURO</name>
<dbReference type="Proteomes" id="UP001149074">
    <property type="component" value="Unassembled WGS sequence"/>
</dbReference>
<reference evidence="2" key="1">
    <citation type="submission" date="2022-11" db="EMBL/GenBank/DDBJ databases">
        <authorList>
            <person name="Petersen C."/>
        </authorList>
    </citation>
    <scope>NUCLEOTIDE SEQUENCE</scope>
    <source>
        <strain evidence="2">IBT 30761</strain>
    </source>
</reference>